<proteinExistence type="predicted"/>
<dbReference type="Proteomes" id="UP000824540">
    <property type="component" value="Unassembled WGS sequence"/>
</dbReference>
<name>A0A8T2NTD2_9TELE</name>
<comment type="caution">
    <text evidence="2">The sequence shown here is derived from an EMBL/GenBank/DDBJ whole genome shotgun (WGS) entry which is preliminary data.</text>
</comment>
<dbReference type="EMBL" id="JAFBMS010000023">
    <property type="protein sequence ID" value="KAG9343469.1"/>
    <property type="molecule type" value="Genomic_DNA"/>
</dbReference>
<protein>
    <submittedName>
        <fullName evidence="2">Uncharacterized protein</fullName>
    </submittedName>
</protein>
<keyword evidence="3" id="KW-1185">Reference proteome</keyword>
<evidence type="ECO:0000256" key="1">
    <source>
        <dbReference type="SAM" id="MobiDB-lite"/>
    </source>
</evidence>
<feature type="compositionally biased region" description="Basic and acidic residues" evidence="1">
    <location>
        <begin position="12"/>
        <end position="22"/>
    </location>
</feature>
<sequence length="131" mass="14465">MECSVPPPPPPFKDESLRREGVGGENRCCQQGAMRRCCERLPQAPPAACLCIFPYLSLFVTTCISFSEPSNFPSLSRMTDERRDLSKSLGTKWRSSKTTSGGQPSRARRYLDEAGARLLSRGSWGPARHSG</sequence>
<feature type="region of interest" description="Disordered" evidence="1">
    <location>
        <begin position="71"/>
        <end position="111"/>
    </location>
</feature>
<dbReference type="AlphaFoldDB" id="A0A8T2NTD2"/>
<gene>
    <name evidence="2" type="ORF">JZ751_013635</name>
</gene>
<accession>A0A8T2NTD2</accession>
<feature type="non-terminal residue" evidence="2">
    <location>
        <position position="1"/>
    </location>
</feature>
<reference evidence="2" key="1">
    <citation type="thesis" date="2021" institute="BYU ScholarsArchive" country="Provo, UT, USA">
        <title>Applications of and Algorithms for Genome Assembly and Genomic Analyses with an Emphasis on Marine Teleosts.</title>
        <authorList>
            <person name="Pickett B.D."/>
        </authorList>
    </citation>
    <scope>NUCLEOTIDE SEQUENCE</scope>
    <source>
        <strain evidence="2">HI-2016</strain>
    </source>
</reference>
<evidence type="ECO:0000313" key="3">
    <source>
        <dbReference type="Proteomes" id="UP000824540"/>
    </source>
</evidence>
<feature type="region of interest" description="Disordered" evidence="1">
    <location>
        <begin position="1"/>
        <end position="23"/>
    </location>
</feature>
<evidence type="ECO:0000313" key="2">
    <source>
        <dbReference type="EMBL" id="KAG9343469.1"/>
    </source>
</evidence>
<feature type="compositionally biased region" description="Pro residues" evidence="1">
    <location>
        <begin position="1"/>
        <end position="11"/>
    </location>
</feature>
<organism evidence="2 3">
    <name type="scientific">Albula glossodonta</name>
    <name type="common">roundjaw bonefish</name>
    <dbReference type="NCBI Taxonomy" id="121402"/>
    <lineage>
        <taxon>Eukaryota</taxon>
        <taxon>Metazoa</taxon>
        <taxon>Chordata</taxon>
        <taxon>Craniata</taxon>
        <taxon>Vertebrata</taxon>
        <taxon>Euteleostomi</taxon>
        <taxon>Actinopterygii</taxon>
        <taxon>Neopterygii</taxon>
        <taxon>Teleostei</taxon>
        <taxon>Albuliformes</taxon>
        <taxon>Albulidae</taxon>
        <taxon>Albula</taxon>
    </lineage>
</organism>